<comment type="caution">
    <text evidence="1">The sequence shown here is derived from an EMBL/GenBank/DDBJ whole genome shotgun (WGS) entry which is preliminary data.</text>
</comment>
<dbReference type="Gene3D" id="3.40.50.1000">
    <property type="entry name" value="HAD superfamily/HAD-like"/>
    <property type="match status" value="1"/>
</dbReference>
<dbReference type="AlphaFoldDB" id="X1B0F3"/>
<dbReference type="SUPFAM" id="SSF56784">
    <property type="entry name" value="HAD-like"/>
    <property type="match status" value="1"/>
</dbReference>
<dbReference type="InterPro" id="IPR036412">
    <property type="entry name" value="HAD-like_sf"/>
</dbReference>
<dbReference type="EMBL" id="BART01017053">
    <property type="protein sequence ID" value="GAG74857.1"/>
    <property type="molecule type" value="Genomic_DNA"/>
</dbReference>
<sequence>MQVTIIKAVIFDLFGTLIENFNAQEYRQVLSRMASSLSLPEASFYDLWYNSFNQRALGIFKTLEESIRFISKELNKPVVKSGIEEAIRIRLDYTKKTLVPREDAIETLKQLKK</sequence>
<dbReference type="InterPro" id="IPR023198">
    <property type="entry name" value="PGP-like_dom2"/>
</dbReference>
<protein>
    <submittedName>
        <fullName evidence="1">Uncharacterized protein</fullName>
    </submittedName>
</protein>
<organism evidence="1">
    <name type="scientific">marine sediment metagenome</name>
    <dbReference type="NCBI Taxonomy" id="412755"/>
    <lineage>
        <taxon>unclassified sequences</taxon>
        <taxon>metagenomes</taxon>
        <taxon>ecological metagenomes</taxon>
    </lineage>
</organism>
<gene>
    <name evidence="1" type="ORF">S01H4_32583</name>
</gene>
<evidence type="ECO:0000313" key="1">
    <source>
        <dbReference type="EMBL" id="GAG74857.1"/>
    </source>
</evidence>
<dbReference type="Gene3D" id="1.10.150.240">
    <property type="entry name" value="Putative phosphatase, domain 2"/>
    <property type="match status" value="1"/>
</dbReference>
<reference evidence="1" key="1">
    <citation type="journal article" date="2014" name="Front. Microbiol.">
        <title>High frequency of phylogenetically diverse reductive dehalogenase-homologous genes in deep subseafloor sedimentary metagenomes.</title>
        <authorList>
            <person name="Kawai M."/>
            <person name="Futagami T."/>
            <person name="Toyoda A."/>
            <person name="Takaki Y."/>
            <person name="Nishi S."/>
            <person name="Hori S."/>
            <person name="Arai W."/>
            <person name="Tsubouchi T."/>
            <person name="Morono Y."/>
            <person name="Uchiyama I."/>
            <person name="Ito T."/>
            <person name="Fujiyama A."/>
            <person name="Inagaki F."/>
            <person name="Takami H."/>
        </authorList>
    </citation>
    <scope>NUCLEOTIDE SEQUENCE</scope>
    <source>
        <strain evidence="1">Expedition CK06-06</strain>
    </source>
</reference>
<name>X1B0F3_9ZZZZ</name>
<dbReference type="InterPro" id="IPR023214">
    <property type="entry name" value="HAD_sf"/>
</dbReference>
<proteinExistence type="predicted"/>
<accession>X1B0F3</accession>